<feature type="compositionally biased region" description="Polar residues" evidence="2">
    <location>
        <begin position="194"/>
        <end position="205"/>
    </location>
</feature>
<feature type="compositionally biased region" description="Low complexity" evidence="2">
    <location>
        <begin position="210"/>
        <end position="232"/>
    </location>
</feature>
<evidence type="ECO:0000313" key="3">
    <source>
        <dbReference type="EMBL" id="GMH83854.1"/>
    </source>
</evidence>
<feature type="coiled-coil region" evidence="1">
    <location>
        <begin position="1"/>
        <end position="28"/>
    </location>
</feature>
<evidence type="ECO:0000313" key="4">
    <source>
        <dbReference type="Proteomes" id="UP001165085"/>
    </source>
</evidence>
<feature type="compositionally biased region" description="Low complexity" evidence="2">
    <location>
        <begin position="59"/>
        <end position="94"/>
    </location>
</feature>
<feature type="compositionally biased region" description="Basic and acidic residues" evidence="2">
    <location>
        <begin position="179"/>
        <end position="188"/>
    </location>
</feature>
<reference evidence="4" key="1">
    <citation type="journal article" date="2023" name="Commun. Biol.">
        <title>Genome analysis of Parmales, the sister group of diatoms, reveals the evolutionary specialization of diatoms from phago-mixotrophs to photoautotrophs.</title>
        <authorList>
            <person name="Ban H."/>
            <person name="Sato S."/>
            <person name="Yoshikawa S."/>
            <person name="Yamada K."/>
            <person name="Nakamura Y."/>
            <person name="Ichinomiya M."/>
            <person name="Sato N."/>
            <person name="Blanc-Mathieu R."/>
            <person name="Endo H."/>
            <person name="Kuwata A."/>
            <person name="Ogata H."/>
        </authorList>
    </citation>
    <scope>NUCLEOTIDE SEQUENCE [LARGE SCALE GENOMIC DNA]</scope>
    <source>
        <strain evidence="4">NIES 3701</strain>
    </source>
</reference>
<dbReference type="Proteomes" id="UP001165085">
    <property type="component" value="Unassembled WGS sequence"/>
</dbReference>
<gene>
    <name evidence="3" type="ORF">TrST_g9396</name>
</gene>
<proteinExistence type="predicted"/>
<dbReference type="OrthoDB" id="10455424at2759"/>
<feature type="compositionally biased region" description="Basic and acidic residues" evidence="2">
    <location>
        <begin position="144"/>
        <end position="153"/>
    </location>
</feature>
<evidence type="ECO:0000256" key="1">
    <source>
        <dbReference type="SAM" id="Coils"/>
    </source>
</evidence>
<organism evidence="3 4">
    <name type="scientific">Triparma strigata</name>
    <dbReference type="NCBI Taxonomy" id="1606541"/>
    <lineage>
        <taxon>Eukaryota</taxon>
        <taxon>Sar</taxon>
        <taxon>Stramenopiles</taxon>
        <taxon>Ochrophyta</taxon>
        <taxon>Bolidophyceae</taxon>
        <taxon>Parmales</taxon>
        <taxon>Triparmaceae</taxon>
        <taxon>Triparma</taxon>
    </lineage>
</organism>
<feature type="compositionally biased region" description="Low complexity" evidence="2">
    <location>
        <begin position="112"/>
        <end position="134"/>
    </location>
</feature>
<keyword evidence="4" id="KW-1185">Reference proteome</keyword>
<keyword evidence="1" id="KW-0175">Coiled coil</keyword>
<dbReference type="AlphaFoldDB" id="A0A9W7EK54"/>
<protein>
    <submittedName>
        <fullName evidence="3">Uncharacterized protein</fullName>
    </submittedName>
</protein>
<dbReference type="EMBL" id="BRXY01000286">
    <property type="protein sequence ID" value="GMH83854.1"/>
    <property type="molecule type" value="Genomic_DNA"/>
</dbReference>
<feature type="region of interest" description="Disordered" evidence="2">
    <location>
        <begin position="55"/>
        <end position="240"/>
    </location>
</feature>
<evidence type="ECO:0000256" key="2">
    <source>
        <dbReference type="SAM" id="MobiDB-lite"/>
    </source>
</evidence>
<comment type="caution">
    <text evidence="3">The sequence shown here is derived from an EMBL/GenBank/DDBJ whole genome shotgun (WGS) entry which is preliminary data.</text>
</comment>
<accession>A0A9W7EK54</accession>
<name>A0A9W7EK54_9STRA</name>
<sequence>MTDKDAEIEKLRAEVVELKKGLKDMAGEMGNMQKEFGQICLAMGRAMGYVNPSDHALLSATNSPRTAASPTPTSTSPNPSTVNPSTTLSLSSSSKGDDESSAVSSVEEKKPTTTSSSSASVSSKSSKSSTKPAAKPAPAPFKPAEIEIEKGEEGSLGEASTMSQSGVGEGVGFVLSPDPAKKQEKQGSSDEPALQQSQSKLFTLSDSEDSQSLGQSVTSSSVGMSNSGVSDSLSMPSKVA</sequence>